<protein>
    <submittedName>
        <fullName evidence="1">Uncharacterized protein</fullName>
    </submittedName>
</protein>
<proteinExistence type="predicted"/>
<evidence type="ECO:0000313" key="2">
    <source>
        <dbReference type="Proteomes" id="UP000298646"/>
    </source>
</evidence>
<evidence type="ECO:0000313" key="1">
    <source>
        <dbReference type="EMBL" id="QCM01399.1"/>
    </source>
</evidence>
<sequence>MHRVFAPRQSRCPQPCSAVEFQRQLLRPVVLFQHIERPGDDDFRSPLQLAAPFQRALAHIAGAGDDGEGIFYGCVCSVHR</sequence>
<name>A0AAE6ELF3_AGRTU</name>
<reference evidence="1 2" key="1">
    <citation type="submission" date="2019-04" db="EMBL/GenBank/DDBJ databases">
        <title>Complete genome sequence of Agrobacterium tumefaciens CFBP6624.</title>
        <authorList>
            <person name="Haryono M."/>
            <person name="Lin Y.-C."/>
            <person name="Lai E.-M."/>
            <person name="Kuo C.-H."/>
        </authorList>
    </citation>
    <scope>NUCLEOTIDE SEQUENCE [LARGE SCALE GENOMIC DNA]</scope>
    <source>
        <strain evidence="1 2">CFBP6624</strain>
    </source>
</reference>
<accession>A0AAE6ELF3</accession>
<dbReference type="EMBL" id="CP039907">
    <property type="protein sequence ID" value="QCM01399.1"/>
    <property type="molecule type" value="Genomic_DNA"/>
</dbReference>
<gene>
    <name evidence="1" type="ORF">CFBP6624_06465</name>
</gene>
<organism evidence="1 2">
    <name type="scientific">Agrobacterium tumefaciens</name>
    <dbReference type="NCBI Taxonomy" id="358"/>
    <lineage>
        <taxon>Bacteria</taxon>
        <taxon>Pseudomonadati</taxon>
        <taxon>Pseudomonadota</taxon>
        <taxon>Alphaproteobacteria</taxon>
        <taxon>Hyphomicrobiales</taxon>
        <taxon>Rhizobiaceae</taxon>
        <taxon>Rhizobium/Agrobacterium group</taxon>
        <taxon>Agrobacterium</taxon>
        <taxon>Agrobacterium tumefaciens complex</taxon>
    </lineage>
</organism>
<dbReference type="Proteomes" id="UP000298646">
    <property type="component" value="Chromosome circular"/>
</dbReference>
<dbReference type="AlphaFoldDB" id="A0AAE6ELF3"/>